<dbReference type="Gene3D" id="2.170.120.40">
    <property type="entry name" value="YbbR-like domain"/>
    <property type="match status" value="2"/>
</dbReference>
<name>A0ABT7UCH8_9FIRM</name>
<comment type="caution">
    <text evidence="2">The sequence shown here is derived from an EMBL/GenBank/DDBJ whole genome shotgun (WGS) entry which is preliminary data.</text>
</comment>
<keyword evidence="1" id="KW-0812">Transmembrane</keyword>
<sequence>MNKKRKQREDRREIKENLVEKYSKVERAFGRFYKWISVWTDRILFSQRYGKLVALLLAIFVYAVINISDDASSLFETRQVYTFYSQPVNVLVNEETYEVSGIAESVDVQLQGDINDLQMIRQQNNISVVADLRQLGEGSSEIQLEVQNIPSRVEVFIESGNVNVVLKKKVTRTYTLGYDFVNQSQMDATYDLGEPQFDSDTVNVRASEDTLDQVSYVKALIDVSGVNSDFETDAPLAAYNENGEKLQVDIIPETMHVKVGVTQPKKTVPIQVVAVGTMEEDLAIETCTLSLDEITLYGKQSVLDQISSIEVSLPVSGINSDRTLNMPITLPSGVTSASANQVTISVTVGERTSRTFSDVPIDRTNVSDALADKQIRMSDETVDVTVYGSETMLQNIDKEDIMVTADLKGISENGETTLALAVSGSNRLVEYDLSIDEITVTVND</sequence>
<keyword evidence="1" id="KW-0472">Membrane</keyword>
<feature type="transmembrane region" description="Helical" evidence="1">
    <location>
        <begin position="49"/>
        <end position="68"/>
    </location>
</feature>
<keyword evidence="1" id="KW-1133">Transmembrane helix</keyword>
<dbReference type="EMBL" id="JAUDCG010000011">
    <property type="protein sequence ID" value="MDM8156718.1"/>
    <property type="molecule type" value="Genomic_DNA"/>
</dbReference>
<dbReference type="InterPro" id="IPR012505">
    <property type="entry name" value="YbbR"/>
</dbReference>
<evidence type="ECO:0000313" key="2">
    <source>
        <dbReference type="EMBL" id="MDM8156718.1"/>
    </source>
</evidence>
<reference evidence="2 3" key="1">
    <citation type="submission" date="2023-06" db="EMBL/GenBank/DDBJ databases">
        <title>Identification and characterization of horizontal gene transfer across gut microbiota members of farm animals based on homology search.</title>
        <authorList>
            <person name="Schwarzerova J."/>
            <person name="Nykrynova M."/>
            <person name="Jureckova K."/>
            <person name="Cejkova D."/>
            <person name="Rychlik I."/>
        </authorList>
    </citation>
    <scope>NUCLEOTIDE SEQUENCE [LARGE SCALE GENOMIC DNA]</scope>
    <source>
        <strain evidence="2 3">ET39</strain>
    </source>
</reference>
<dbReference type="Proteomes" id="UP001529340">
    <property type="component" value="Unassembled WGS sequence"/>
</dbReference>
<evidence type="ECO:0000313" key="3">
    <source>
        <dbReference type="Proteomes" id="UP001529340"/>
    </source>
</evidence>
<dbReference type="PANTHER" id="PTHR37804:SF1">
    <property type="entry name" value="CDAA REGULATORY PROTEIN CDAR"/>
    <property type="match status" value="1"/>
</dbReference>
<dbReference type="Pfam" id="PF07949">
    <property type="entry name" value="YbbR"/>
    <property type="match status" value="3"/>
</dbReference>
<gene>
    <name evidence="2" type="ORF">QUV96_03590</name>
</gene>
<reference evidence="2 3" key="3">
    <citation type="submission" date="2023-06" db="EMBL/GenBank/DDBJ databases">
        <authorList>
            <person name="Zeman M."/>
            <person name="Kubasova T."/>
            <person name="Jahodarova E."/>
            <person name="Nykrynova M."/>
            <person name="Rychlik I."/>
        </authorList>
    </citation>
    <scope>NUCLEOTIDE SEQUENCE [LARGE SCALE GENOMIC DNA]</scope>
    <source>
        <strain evidence="2 3">ET39</strain>
    </source>
</reference>
<reference evidence="3" key="2">
    <citation type="submission" date="2023-06" db="EMBL/GenBank/DDBJ databases">
        <title>Identification and characterization of horizontal gene transfer across gut microbiota members of farm animals based on homology search.</title>
        <authorList>
            <person name="Zeman M."/>
            <person name="Kubasova T."/>
            <person name="Jahodarova E."/>
            <person name="Nykrynova M."/>
            <person name="Rychlik I."/>
        </authorList>
    </citation>
    <scope>NUCLEOTIDE SEQUENCE [LARGE SCALE GENOMIC DNA]</scope>
    <source>
        <strain evidence="3">ET39</strain>
    </source>
</reference>
<organism evidence="2 3">
    <name type="scientific">Amedibacillus dolichus</name>
    <dbReference type="NCBI Taxonomy" id="31971"/>
    <lineage>
        <taxon>Bacteria</taxon>
        <taxon>Bacillati</taxon>
        <taxon>Bacillota</taxon>
        <taxon>Erysipelotrichia</taxon>
        <taxon>Erysipelotrichales</taxon>
        <taxon>Erysipelotrichaceae</taxon>
        <taxon>Amedibacillus</taxon>
    </lineage>
</organism>
<protein>
    <submittedName>
        <fullName evidence="2">CdaR family protein</fullName>
    </submittedName>
</protein>
<accession>A0ABT7UCH8</accession>
<dbReference type="RefSeq" id="WP_289607186.1">
    <property type="nucleotide sequence ID" value="NZ_JAUDCG010000011.1"/>
</dbReference>
<dbReference type="Gene3D" id="2.170.120.30">
    <property type="match status" value="2"/>
</dbReference>
<dbReference type="PANTHER" id="PTHR37804">
    <property type="entry name" value="CDAA REGULATORY PROTEIN CDAR"/>
    <property type="match status" value="1"/>
</dbReference>
<evidence type="ECO:0000256" key="1">
    <source>
        <dbReference type="SAM" id="Phobius"/>
    </source>
</evidence>
<proteinExistence type="predicted"/>
<keyword evidence="3" id="KW-1185">Reference proteome</keyword>
<dbReference type="InterPro" id="IPR053154">
    <property type="entry name" value="c-di-AMP_regulator"/>
</dbReference>